<accession>A0A4R2HPZ6</accession>
<dbReference type="RefSeq" id="WP_158441131.1">
    <property type="nucleotide sequence ID" value="NZ_SLWN01000003.1"/>
</dbReference>
<feature type="compositionally biased region" description="Pro residues" evidence="1">
    <location>
        <begin position="168"/>
        <end position="178"/>
    </location>
</feature>
<gene>
    <name evidence="2" type="ORF">EV652_103126</name>
</gene>
<evidence type="ECO:0000313" key="2">
    <source>
        <dbReference type="EMBL" id="TCO33127.1"/>
    </source>
</evidence>
<reference evidence="2 3" key="1">
    <citation type="journal article" date="2015" name="Stand. Genomic Sci.">
        <title>Genomic Encyclopedia of Bacterial and Archaeal Type Strains, Phase III: the genomes of soil and plant-associated and newly described type strains.</title>
        <authorList>
            <person name="Whitman W.B."/>
            <person name="Woyke T."/>
            <person name="Klenk H.P."/>
            <person name="Zhou Y."/>
            <person name="Lilburn T.G."/>
            <person name="Beck B.J."/>
            <person name="De Vos P."/>
            <person name="Vandamme P."/>
            <person name="Eisen J.A."/>
            <person name="Garrity G."/>
            <person name="Hugenholtz P."/>
            <person name="Kyrpides N.C."/>
        </authorList>
    </citation>
    <scope>NUCLEOTIDE SEQUENCE [LARGE SCALE GENOMIC DNA]</scope>
    <source>
        <strain evidence="2 3">VKM Ac-2572</strain>
    </source>
</reference>
<name>A0A4R2HPZ6_9ACTN</name>
<comment type="caution">
    <text evidence="2">The sequence shown here is derived from an EMBL/GenBank/DDBJ whole genome shotgun (WGS) entry which is preliminary data.</text>
</comment>
<evidence type="ECO:0000256" key="1">
    <source>
        <dbReference type="SAM" id="MobiDB-lite"/>
    </source>
</evidence>
<feature type="region of interest" description="Disordered" evidence="1">
    <location>
        <begin position="68"/>
        <end position="271"/>
    </location>
</feature>
<proteinExistence type="predicted"/>
<feature type="compositionally biased region" description="Low complexity" evidence="1">
    <location>
        <begin position="179"/>
        <end position="203"/>
    </location>
</feature>
<dbReference type="Proteomes" id="UP000294508">
    <property type="component" value="Unassembled WGS sequence"/>
</dbReference>
<evidence type="ECO:0000313" key="3">
    <source>
        <dbReference type="Proteomes" id="UP000294508"/>
    </source>
</evidence>
<dbReference type="EMBL" id="SLWN01000003">
    <property type="protein sequence ID" value="TCO33127.1"/>
    <property type="molecule type" value="Genomic_DNA"/>
</dbReference>
<evidence type="ECO:0008006" key="4">
    <source>
        <dbReference type="Google" id="ProtNLM"/>
    </source>
</evidence>
<feature type="compositionally biased region" description="Low complexity" evidence="1">
    <location>
        <begin position="219"/>
        <end position="249"/>
    </location>
</feature>
<sequence>MSWMEFVSAMTGHIAWPAAVVALALIFRRQLAGLVGALDSWEGFGQKFTFSRRLARMEKKVGLVTGSVYASSSSTHERPAHPSREQPAQPPREQPSRPSREQPVGRPGHNGSRGRPKSPADAYNPADAHEPPAHDPADAREPAPAHDPADAHEPAPAQDPADAHEPQPDPYQPDPYQPYPQQSYPPQANQSQPYPSQTGQQQPPYRPPTYEPWPSAWRPSPYDQQSPPYGQQSSPYGQPSWPYGHRPWMPGEPPLLPYPPPSADGSRSSSPAADIMASWELVLLSLRYLRQEAIGDGAKMSTDPQRILEDLRTAGVVDDDLVTVVEELKDLRDQVAHGYHKPTAGEALTYATSATSLRQSIDFLAYSLRNPSGLAPKATARP</sequence>
<feature type="compositionally biased region" description="Basic and acidic residues" evidence="1">
    <location>
        <begin position="75"/>
        <end position="84"/>
    </location>
</feature>
<dbReference type="AlphaFoldDB" id="A0A4R2HPZ6"/>
<keyword evidence="3" id="KW-1185">Reference proteome</keyword>
<organism evidence="2 3">
    <name type="scientific">Kribbella steppae</name>
    <dbReference type="NCBI Taxonomy" id="2512223"/>
    <lineage>
        <taxon>Bacteria</taxon>
        <taxon>Bacillati</taxon>
        <taxon>Actinomycetota</taxon>
        <taxon>Actinomycetes</taxon>
        <taxon>Propionibacteriales</taxon>
        <taxon>Kribbellaceae</taxon>
        <taxon>Kribbella</taxon>
    </lineage>
</organism>
<dbReference type="OrthoDB" id="5149928at2"/>
<feature type="compositionally biased region" description="Pro residues" evidence="1">
    <location>
        <begin position="250"/>
        <end position="262"/>
    </location>
</feature>
<feature type="compositionally biased region" description="Basic and acidic residues" evidence="1">
    <location>
        <begin position="127"/>
        <end position="153"/>
    </location>
</feature>
<protein>
    <recommendedName>
        <fullName evidence="4">DUF4145 domain-containing protein</fullName>
    </recommendedName>
</protein>